<dbReference type="PANTHER" id="PTHR30383:SF29">
    <property type="entry name" value="SGNH HYDROLASE-TYPE ESTERASE DOMAIN-CONTAINING PROTEIN"/>
    <property type="match status" value="1"/>
</dbReference>
<reference evidence="2" key="2">
    <citation type="journal article" date="2021" name="PeerJ">
        <title>Extensive microbial diversity within the chicken gut microbiome revealed by metagenomics and culture.</title>
        <authorList>
            <person name="Gilroy R."/>
            <person name="Ravi A."/>
            <person name="Getino M."/>
            <person name="Pursley I."/>
            <person name="Horton D.L."/>
            <person name="Alikhan N.F."/>
            <person name="Baker D."/>
            <person name="Gharbi K."/>
            <person name="Hall N."/>
            <person name="Watson M."/>
            <person name="Adriaenssens E.M."/>
            <person name="Foster-Nyarko E."/>
            <person name="Jarju S."/>
            <person name="Secka A."/>
            <person name="Antonio M."/>
            <person name="Oren A."/>
            <person name="Chaudhuri R.R."/>
            <person name="La Ragione R."/>
            <person name="Hildebrand F."/>
            <person name="Pallen M.J."/>
        </authorList>
    </citation>
    <scope>NUCLEOTIDE SEQUENCE</scope>
    <source>
        <strain evidence="2">11687</strain>
    </source>
</reference>
<dbReference type="EMBL" id="DVMZ01000136">
    <property type="protein sequence ID" value="HIU59473.1"/>
    <property type="molecule type" value="Genomic_DNA"/>
</dbReference>
<reference evidence="2" key="1">
    <citation type="submission" date="2020-10" db="EMBL/GenBank/DDBJ databases">
        <authorList>
            <person name="Gilroy R."/>
        </authorList>
    </citation>
    <scope>NUCLEOTIDE SEQUENCE</scope>
    <source>
        <strain evidence="2">11687</strain>
    </source>
</reference>
<name>A0A9D1MFC2_9FIRM</name>
<organism evidence="2 3">
    <name type="scientific">Candidatus Scatosoma pullistercoris</name>
    <dbReference type="NCBI Taxonomy" id="2840934"/>
    <lineage>
        <taxon>Bacteria</taxon>
        <taxon>Bacillati</taxon>
        <taxon>Bacillota</taxon>
        <taxon>Clostridia</taxon>
        <taxon>Candidatus Scatosoma</taxon>
    </lineage>
</organism>
<keyword evidence="2" id="KW-0378">Hydrolase</keyword>
<proteinExistence type="predicted"/>
<comment type="caution">
    <text evidence="2">The sequence shown here is derived from an EMBL/GenBank/DDBJ whole genome shotgun (WGS) entry which is preliminary data.</text>
</comment>
<dbReference type="SUPFAM" id="SSF52266">
    <property type="entry name" value="SGNH hydrolase"/>
    <property type="match status" value="1"/>
</dbReference>
<dbReference type="InterPro" id="IPR013830">
    <property type="entry name" value="SGNH_hydro"/>
</dbReference>
<protein>
    <submittedName>
        <fullName evidence="2">SGNH/GDSL hydrolase family protein</fullName>
    </submittedName>
</protein>
<dbReference type="PANTHER" id="PTHR30383">
    <property type="entry name" value="THIOESTERASE 1/PROTEASE 1/LYSOPHOSPHOLIPASE L1"/>
    <property type="match status" value="1"/>
</dbReference>
<dbReference type="InterPro" id="IPR036514">
    <property type="entry name" value="SGNH_hydro_sf"/>
</dbReference>
<dbReference type="Proteomes" id="UP000824081">
    <property type="component" value="Unassembled WGS sequence"/>
</dbReference>
<dbReference type="CDD" id="cd00229">
    <property type="entry name" value="SGNH_hydrolase"/>
    <property type="match status" value="1"/>
</dbReference>
<sequence>MKKYKKIVFYGDSITKGTYTEEGAQTPMCIASPAYPEIVSKELEAENFINYGTNGISYSKASRIMTEAAFYNTVEKCELGDAIFVALGTNDYGTDVPLGDAGEEDGMTFFGAADFCLGKLKARSPDSDVFVLLPLPRLDQNKPNRVGFVLDDYRNALVSIAKKYGEIVIDGGKLPVDPASAADKRKYIFDGTHINEAGHRLLARFILDEIG</sequence>
<dbReference type="InterPro" id="IPR051532">
    <property type="entry name" value="Ester_Hydrolysis_Enzymes"/>
</dbReference>
<dbReference type="GO" id="GO:0016787">
    <property type="term" value="F:hydrolase activity"/>
    <property type="evidence" value="ECO:0007669"/>
    <property type="project" value="UniProtKB-KW"/>
</dbReference>
<feature type="domain" description="SGNH hydrolase-type esterase" evidence="1">
    <location>
        <begin position="9"/>
        <end position="201"/>
    </location>
</feature>
<dbReference type="Gene3D" id="3.40.50.1110">
    <property type="entry name" value="SGNH hydrolase"/>
    <property type="match status" value="1"/>
</dbReference>
<gene>
    <name evidence="2" type="ORF">IAC57_05150</name>
</gene>
<evidence type="ECO:0000313" key="3">
    <source>
        <dbReference type="Proteomes" id="UP000824081"/>
    </source>
</evidence>
<dbReference type="AlphaFoldDB" id="A0A9D1MFC2"/>
<dbReference type="Pfam" id="PF13472">
    <property type="entry name" value="Lipase_GDSL_2"/>
    <property type="match status" value="1"/>
</dbReference>
<evidence type="ECO:0000259" key="1">
    <source>
        <dbReference type="Pfam" id="PF13472"/>
    </source>
</evidence>
<accession>A0A9D1MFC2</accession>
<evidence type="ECO:0000313" key="2">
    <source>
        <dbReference type="EMBL" id="HIU59473.1"/>
    </source>
</evidence>